<dbReference type="Proteomes" id="UP001378592">
    <property type="component" value="Unassembled WGS sequence"/>
</dbReference>
<dbReference type="PANTHER" id="PTHR28441">
    <property type="entry name" value="PROTEIN FAM91A1"/>
    <property type="match status" value="1"/>
</dbReference>
<protein>
    <recommendedName>
        <fullName evidence="6">Protein FAM91A1</fullName>
    </recommendedName>
</protein>
<evidence type="ECO:0000313" key="5">
    <source>
        <dbReference type="Proteomes" id="UP001378592"/>
    </source>
</evidence>
<evidence type="ECO:0000256" key="1">
    <source>
        <dbReference type="ARBA" id="ARBA00010319"/>
    </source>
</evidence>
<organism evidence="4 5">
    <name type="scientific">Gryllus longicercus</name>
    <dbReference type="NCBI Taxonomy" id="2509291"/>
    <lineage>
        <taxon>Eukaryota</taxon>
        <taxon>Metazoa</taxon>
        <taxon>Ecdysozoa</taxon>
        <taxon>Arthropoda</taxon>
        <taxon>Hexapoda</taxon>
        <taxon>Insecta</taxon>
        <taxon>Pterygota</taxon>
        <taxon>Neoptera</taxon>
        <taxon>Polyneoptera</taxon>
        <taxon>Orthoptera</taxon>
        <taxon>Ensifera</taxon>
        <taxon>Gryllidea</taxon>
        <taxon>Grylloidea</taxon>
        <taxon>Gryllidae</taxon>
        <taxon>Gryllinae</taxon>
        <taxon>Gryllus</taxon>
    </lineage>
</organism>
<feature type="domain" description="FAM91 C-terminal" evidence="3">
    <location>
        <begin position="365"/>
        <end position="859"/>
    </location>
</feature>
<gene>
    <name evidence="4" type="ORF">R5R35_011860</name>
</gene>
<comment type="caution">
    <text evidence="4">The sequence shown here is derived from an EMBL/GenBank/DDBJ whole genome shotgun (WGS) entry which is preliminary data.</text>
</comment>
<dbReference type="EMBL" id="JAZDUA010000355">
    <property type="protein sequence ID" value="KAK7793931.1"/>
    <property type="molecule type" value="Genomic_DNA"/>
</dbReference>
<dbReference type="InterPro" id="IPR028091">
    <property type="entry name" value="FAM91_N_dom"/>
</dbReference>
<dbReference type="InterPro" id="IPR028097">
    <property type="entry name" value="FAM91_C_dom"/>
</dbReference>
<sequence length="864" mass="97746">MNTEVEFHVRQNYPWAKLPANVKQSLGNSQKEYEKYIINFSIKNQLRYRGNLVRFVRKDERHYYEELLGYSRESLMLYPYHLSDVVVKGLRVTPFQYYVSVMENIMEQEKSYDSLPNFTAADCLRLLGIGRNEYIELMNQCRSGRKLFRRKNVRDLLPPKPVDINIEPWWTVEVGCVIEEDIKLVSEAEKELIDRIIDHGCQKAGDLDYNLVHNLYKKGLIYLDVPIEDDDYIVVPPLEGFVMNRVLGDYFETLLYKIFVSIDEHTSVGELASVLQIDAQAVKNAVSLYCRLGFARKKSYEADFTDLNPTWKSRSQICHKTLTEEPVLLDLTSALAEPGLTPPEETTSSSTEEVEPTFLASQSRSRRIAFLFDSTLTAFLMMGNLTPGLKNHAVTMFEVGKLSDESLDSFLAELEKISTADSEGEAQRYFDHALILRSTILFLRHNRRMGESLCLPLDLIRCESLQSLDSATCTRLLSKNYSLLVSMAPLCKEIRPISSCVPPHLGPAIPEVNTVWFKLFIYHLTGYGPPTLLLVKGTRVRQLPQLFQRYDKLLVTTWGHDPGVLPVANIIFTLNDALCHSAVLVQGYRNHRGAESVLVPFPLKDVQSPASSHFISKNMDWNSHPAIRKLSEEIDLTHNCGFITMLNMKSEQEFQSGISFTSHLPDEFKDVGILPSGLPSAAHQSSRVEAWVSASSGEPVTDTSQSSPVNGFTSHDCANILEEELNNLGEKNPADSLSQDNHKEGVLRLGGGRQMHDDVRDELETWTLLDCSFGVPLFDAAANAQICDAIINEELWKPDNLEKLTRSSRSLCLKLLDFIGKFQDLPVLPDESGYSNKRTLSPAVAFPTRNLMFNHGKLSTWNNK</sequence>
<dbReference type="InterPro" id="IPR039199">
    <property type="entry name" value="FAM91"/>
</dbReference>
<comment type="similarity">
    <text evidence="1">Belongs to the FAM91 family.</text>
</comment>
<accession>A0AAN9VFL6</accession>
<keyword evidence="5" id="KW-1185">Reference proteome</keyword>
<evidence type="ECO:0000259" key="2">
    <source>
        <dbReference type="Pfam" id="PF14647"/>
    </source>
</evidence>
<name>A0AAN9VFL6_9ORTH</name>
<dbReference type="PANTHER" id="PTHR28441:SF2">
    <property type="entry name" value="PROTEIN FAM91A1"/>
    <property type="match status" value="1"/>
</dbReference>
<dbReference type="AlphaFoldDB" id="A0AAN9VFL6"/>
<reference evidence="4 5" key="1">
    <citation type="submission" date="2024-03" db="EMBL/GenBank/DDBJ databases">
        <title>The genome assembly and annotation of the cricket Gryllus longicercus Weissman &amp; Gray.</title>
        <authorList>
            <person name="Szrajer S."/>
            <person name="Gray D."/>
            <person name="Ylla G."/>
        </authorList>
    </citation>
    <scope>NUCLEOTIDE SEQUENCE [LARGE SCALE GENOMIC DNA]</scope>
    <source>
        <strain evidence="4">DAG 2021-001</strain>
        <tissue evidence="4">Whole body minus gut</tissue>
    </source>
</reference>
<evidence type="ECO:0000313" key="4">
    <source>
        <dbReference type="EMBL" id="KAK7793931.1"/>
    </source>
</evidence>
<proteinExistence type="inferred from homology"/>
<evidence type="ECO:0000259" key="3">
    <source>
        <dbReference type="Pfam" id="PF14648"/>
    </source>
</evidence>
<feature type="domain" description="FAM91 N-terminal" evidence="2">
    <location>
        <begin position="9"/>
        <end position="312"/>
    </location>
</feature>
<dbReference type="Pfam" id="PF14647">
    <property type="entry name" value="FAM91_N"/>
    <property type="match status" value="1"/>
</dbReference>
<dbReference type="Pfam" id="PF14648">
    <property type="entry name" value="FAM91_C"/>
    <property type="match status" value="1"/>
</dbReference>
<evidence type="ECO:0008006" key="6">
    <source>
        <dbReference type="Google" id="ProtNLM"/>
    </source>
</evidence>